<name>A0ABS3CTT0_9ALTE</name>
<gene>
    <name evidence="1" type="ORF">J0A65_11670</name>
</gene>
<evidence type="ECO:0000313" key="1">
    <source>
        <dbReference type="EMBL" id="MBN7820528.1"/>
    </source>
</evidence>
<organism evidence="1 2">
    <name type="scientific">Bowmanella yangjiangensis</name>
    <dbReference type="NCBI Taxonomy" id="2811230"/>
    <lineage>
        <taxon>Bacteria</taxon>
        <taxon>Pseudomonadati</taxon>
        <taxon>Pseudomonadota</taxon>
        <taxon>Gammaproteobacteria</taxon>
        <taxon>Alteromonadales</taxon>
        <taxon>Alteromonadaceae</taxon>
        <taxon>Bowmanella</taxon>
    </lineage>
</organism>
<sequence>MILQPGEIQPFNLSGKYLICRRVEGHIVISNPDIGLPETRIKQADVVTLEAVRLIYVKNLDSAPVTLDLQSTTIPIASSDGGAVTISGGSIDSIRDAIQVTAQATVENGTMTSQSPNAVSDAIDISVAAGAKVQILGSTTKARRVVTLQNISTEPTTLRVGGATVAANRGAILRGSIDSIASAEVETVGAVYVHNTSLVAATVSVMWGDR</sequence>
<accession>A0ABS3CTT0</accession>
<dbReference type="RefSeq" id="WP_206594367.1">
    <property type="nucleotide sequence ID" value="NZ_JAFKCS010000010.1"/>
</dbReference>
<protein>
    <submittedName>
        <fullName evidence="1">Uncharacterized protein</fullName>
    </submittedName>
</protein>
<comment type="caution">
    <text evidence="1">The sequence shown here is derived from an EMBL/GenBank/DDBJ whole genome shotgun (WGS) entry which is preliminary data.</text>
</comment>
<evidence type="ECO:0000313" key="2">
    <source>
        <dbReference type="Proteomes" id="UP000663992"/>
    </source>
</evidence>
<proteinExistence type="predicted"/>
<keyword evidence="2" id="KW-1185">Reference proteome</keyword>
<reference evidence="1 2" key="1">
    <citation type="submission" date="2021-03" db="EMBL/GenBank/DDBJ databases">
        <title>novel species isolated from a fishpond in China.</title>
        <authorList>
            <person name="Lu H."/>
            <person name="Cai Z."/>
        </authorList>
    </citation>
    <scope>NUCLEOTIDE SEQUENCE [LARGE SCALE GENOMIC DNA]</scope>
    <source>
        <strain evidence="1 2">Y57</strain>
    </source>
</reference>
<dbReference type="EMBL" id="JAFKCS010000010">
    <property type="protein sequence ID" value="MBN7820528.1"/>
    <property type="molecule type" value="Genomic_DNA"/>
</dbReference>
<dbReference type="Proteomes" id="UP000663992">
    <property type="component" value="Unassembled WGS sequence"/>
</dbReference>